<dbReference type="PRINTS" id="PR00347">
    <property type="entry name" value="THAUMATIN"/>
</dbReference>
<accession>A0A0C3XN56</accession>
<dbReference type="HOGENOM" id="CLU_1920217_0_0_1"/>
<reference evidence="3" key="3">
    <citation type="submission" date="2015-04" db="UniProtKB">
        <authorList>
            <consortium name="EnsemblPlants"/>
        </authorList>
    </citation>
    <scope>IDENTIFICATION</scope>
    <source>
        <strain evidence="3">cv. Jemalong A17</strain>
    </source>
</reference>
<dbReference type="AlphaFoldDB" id="G7K659"/>
<dbReference type="Gene3D" id="2.60.110.10">
    <property type="entry name" value="Thaumatin"/>
    <property type="match status" value="1"/>
</dbReference>
<dbReference type="Pfam" id="PF00314">
    <property type="entry name" value="Thaumatin"/>
    <property type="match status" value="1"/>
</dbReference>
<dbReference type="InterPro" id="IPR037176">
    <property type="entry name" value="Osmotin/thaumatin-like_sf"/>
</dbReference>
<dbReference type="PaxDb" id="3880-AES98443"/>
<evidence type="ECO:0000313" key="2">
    <source>
        <dbReference type="EMBL" id="AES98443.2"/>
    </source>
</evidence>
<dbReference type="InterPro" id="IPR001938">
    <property type="entry name" value="Thaumatin"/>
</dbReference>
<evidence type="ECO:0000313" key="3">
    <source>
        <dbReference type="EnsemblPlants" id="AES98443"/>
    </source>
</evidence>
<proteinExistence type="inferred from homology"/>
<dbReference type="SUPFAM" id="SSF49870">
    <property type="entry name" value="Osmotin, thaumatin-like protein"/>
    <property type="match status" value="1"/>
</dbReference>
<organism evidence="2 4">
    <name type="scientific">Medicago truncatula</name>
    <name type="common">Barrel medic</name>
    <name type="synonym">Medicago tribuloides</name>
    <dbReference type="NCBI Taxonomy" id="3880"/>
    <lineage>
        <taxon>Eukaryota</taxon>
        <taxon>Viridiplantae</taxon>
        <taxon>Streptophyta</taxon>
        <taxon>Embryophyta</taxon>
        <taxon>Tracheophyta</taxon>
        <taxon>Spermatophyta</taxon>
        <taxon>Magnoliopsida</taxon>
        <taxon>eudicotyledons</taxon>
        <taxon>Gunneridae</taxon>
        <taxon>Pentapetalae</taxon>
        <taxon>rosids</taxon>
        <taxon>fabids</taxon>
        <taxon>Fabales</taxon>
        <taxon>Fabaceae</taxon>
        <taxon>Papilionoideae</taxon>
        <taxon>50 kb inversion clade</taxon>
        <taxon>NPAAA clade</taxon>
        <taxon>Hologalegina</taxon>
        <taxon>IRL clade</taxon>
        <taxon>Trifolieae</taxon>
        <taxon>Medicago</taxon>
    </lineage>
</organism>
<sequence>MHAATSDHQIPAVKLTSVPGWSVEYGRRCTFDALGIDKCQTGDCGGRLECDGNGAAPRDGLFEITIGQGDQQDCYDVSMVDGCNLPMLVMFDIPLVATILRSSAKIIFSLNFSISYLPTLTDPPLEAIISNN</sequence>
<dbReference type="eggNOG" id="ENOG502QRXP">
    <property type="taxonomic scope" value="Eukaryota"/>
</dbReference>
<protein>
    <submittedName>
        <fullName evidence="2">Pathogenesis-related thaumatin family protein</fullName>
    </submittedName>
</protein>
<name>G7K659_MEDTR</name>
<evidence type="ECO:0000313" key="4">
    <source>
        <dbReference type="Proteomes" id="UP000002051"/>
    </source>
</evidence>
<evidence type="ECO:0000256" key="1">
    <source>
        <dbReference type="ARBA" id="ARBA00010607"/>
    </source>
</evidence>
<dbReference type="PROSITE" id="PS51367">
    <property type="entry name" value="THAUMATIN_2"/>
    <property type="match status" value="1"/>
</dbReference>
<keyword evidence="4" id="KW-1185">Reference proteome</keyword>
<comment type="similarity">
    <text evidence="1">Belongs to the thaumatin family.</text>
</comment>
<dbReference type="SMART" id="SM00205">
    <property type="entry name" value="THN"/>
    <property type="match status" value="1"/>
</dbReference>
<reference evidence="2 4" key="1">
    <citation type="journal article" date="2011" name="Nature">
        <title>The Medicago genome provides insight into the evolution of rhizobial symbioses.</title>
        <authorList>
            <person name="Young N.D."/>
            <person name="Debelle F."/>
            <person name="Oldroyd G.E."/>
            <person name="Geurts R."/>
            <person name="Cannon S.B."/>
            <person name="Udvardi M.K."/>
            <person name="Benedito V.A."/>
            <person name="Mayer K.F."/>
            <person name="Gouzy J."/>
            <person name="Schoof H."/>
            <person name="Van de Peer Y."/>
            <person name="Proost S."/>
            <person name="Cook D.R."/>
            <person name="Meyers B.C."/>
            <person name="Spannagl M."/>
            <person name="Cheung F."/>
            <person name="De Mita S."/>
            <person name="Krishnakumar V."/>
            <person name="Gundlach H."/>
            <person name="Zhou S."/>
            <person name="Mudge J."/>
            <person name="Bharti A.K."/>
            <person name="Murray J.D."/>
            <person name="Naoumkina M.A."/>
            <person name="Rosen B."/>
            <person name="Silverstein K.A."/>
            <person name="Tang H."/>
            <person name="Rombauts S."/>
            <person name="Zhao P.X."/>
            <person name="Zhou P."/>
            <person name="Barbe V."/>
            <person name="Bardou P."/>
            <person name="Bechner M."/>
            <person name="Bellec A."/>
            <person name="Berger A."/>
            <person name="Berges H."/>
            <person name="Bidwell S."/>
            <person name="Bisseling T."/>
            <person name="Choisne N."/>
            <person name="Couloux A."/>
            <person name="Denny R."/>
            <person name="Deshpande S."/>
            <person name="Dai X."/>
            <person name="Doyle J.J."/>
            <person name="Dudez A.M."/>
            <person name="Farmer A.D."/>
            <person name="Fouteau S."/>
            <person name="Franken C."/>
            <person name="Gibelin C."/>
            <person name="Gish J."/>
            <person name="Goldstein S."/>
            <person name="Gonzalez A.J."/>
            <person name="Green P.J."/>
            <person name="Hallab A."/>
            <person name="Hartog M."/>
            <person name="Hua A."/>
            <person name="Humphray S.J."/>
            <person name="Jeong D.H."/>
            <person name="Jing Y."/>
            <person name="Jocker A."/>
            <person name="Kenton S.M."/>
            <person name="Kim D.J."/>
            <person name="Klee K."/>
            <person name="Lai H."/>
            <person name="Lang C."/>
            <person name="Lin S."/>
            <person name="Macmil S.L."/>
            <person name="Magdelenat G."/>
            <person name="Matthews L."/>
            <person name="McCorrison J."/>
            <person name="Monaghan E.L."/>
            <person name="Mun J.H."/>
            <person name="Najar F.Z."/>
            <person name="Nicholson C."/>
            <person name="Noirot C."/>
            <person name="O'Bleness M."/>
            <person name="Paule C.R."/>
            <person name="Poulain J."/>
            <person name="Prion F."/>
            <person name="Qin B."/>
            <person name="Qu C."/>
            <person name="Retzel E.F."/>
            <person name="Riddle C."/>
            <person name="Sallet E."/>
            <person name="Samain S."/>
            <person name="Samson N."/>
            <person name="Sanders I."/>
            <person name="Saurat O."/>
            <person name="Scarpelli C."/>
            <person name="Schiex T."/>
            <person name="Segurens B."/>
            <person name="Severin A.J."/>
            <person name="Sherrier D.J."/>
            <person name="Shi R."/>
            <person name="Sims S."/>
            <person name="Singer S.R."/>
            <person name="Sinharoy S."/>
            <person name="Sterck L."/>
            <person name="Viollet A."/>
            <person name="Wang B.B."/>
            <person name="Wang K."/>
            <person name="Wang M."/>
            <person name="Wang X."/>
            <person name="Warfsmann J."/>
            <person name="Weissenbach J."/>
            <person name="White D.D."/>
            <person name="White J.D."/>
            <person name="Wiley G.B."/>
            <person name="Wincker P."/>
            <person name="Xing Y."/>
            <person name="Yang L."/>
            <person name="Yao Z."/>
            <person name="Ying F."/>
            <person name="Zhai J."/>
            <person name="Zhou L."/>
            <person name="Zuber A."/>
            <person name="Denarie J."/>
            <person name="Dixon R.A."/>
            <person name="May G.D."/>
            <person name="Schwartz D.C."/>
            <person name="Rogers J."/>
            <person name="Quetier F."/>
            <person name="Town C.D."/>
            <person name="Roe B.A."/>
        </authorList>
    </citation>
    <scope>NUCLEOTIDE SEQUENCE [LARGE SCALE GENOMIC DNA]</scope>
    <source>
        <strain evidence="2">A17</strain>
        <strain evidence="3 4">cv. Jemalong A17</strain>
    </source>
</reference>
<dbReference type="EnsemblPlants" id="AES98443">
    <property type="protein sequence ID" value="AES98443"/>
    <property type="gene ID" value="MTR_5g068670"/>
</dbReference>
<reference evidence="2 4" key="2">
    <citation type="journal article" date="2014" name="BMC Genomics">
        <title>An improved genome release (version Mt4.0) for the model legume Medicago truncatula.</title>
        <authorList>
            <person name="Tang H."/>
            <person name="Krishnakumar V."/>
            <person name="Bidwell S."/>
            <person name="Rosen B."/>
            <person name="Chan A."/>
            <person name="Zhou S."/>
            <person name="Gentzbittel L."/>
            <person name="Childs K.L."/>
            <person name="Yandell M."/>
            <person name="Gundlach H."/>
            <person name="Mayer K.F."/>
            <person name="Schwartz D.C."/>
            <person name="Town C.D."/>
        </authorList>
    </citation>
    <scope>GENOME REANNOTATION</scope>
    <source>
        <strain evidence="3 4">cv. Jemalong A17</strain>
    </source>
</reference>
<gene>
    <name evidence="2" type="ordered locus">MTR_5g068670</name>
</gene>
<dbReference type="STRING" id="3880.G7K659"/>
<dbReference type="EMBL" id="CM001221">
    <property type="protein sequence ID" value="AES98443.2"/>
    <property type="molecule type" value="Genomic_DNA"/>
</dbReference>
<dbReference type="PANTHER" id="PTHR31048">
    <property type="entry name" value="OS03G0233200 PROTEIN"/>
    <property type="match status" value="1"/>
</dbReference>
<accession>G7K659</accession>
<dbReference type="Proteomes" id="UP000002051">
    <property type="component" value="Chromosome 5"/>
</dbReference>